<reference evidence="2" key="1">
    <citation type="submission" date="2023-07" db="EMBL/GenBank/DDBJ databases">
        <title>draft genome sequence of fig (Ficus carica).</title>
        <authorList>
            <person name="Takahashi T."/>
            <person name="Nishimura K."/>
        </authorList>
    </citation>
    <scope>NUCLEOTIDE SEQUENCE</scope>
</reference>
<evidence type="ECO:0000256" key="1">
    <source>
        <dbReference type="SAM" id="MobiDB-lite"/>
    </source>
</evidence>
<gene>
    <name evidence="2" type="ORF">TIFTF001_009807</name>
</gene>
<evidence type="ECO:0000313" key="2">
    <source>
        <dbReference type="EMBL" id="GMN40578.1"/>
    </source>
</evidence>
<feature type="region of interest" description="Disordered" evidence="1">
    <location>
        <begin position="1"/>
        <end position="29"/>
    </location>
</feature>
<accession>A0AA87ZQK6</accession>
<comment type="caution">
    <text evidence="2">The sequence shown here is derived from an EMBL/GenBank/DDBJ whole genome shotgun (WGS) entry which is preliminary data.</text>
</comment>
<dbReference type="Proteomes" id="UP001187192">
    <property type="component" value="Unassembled WGS sequence"/>
</dbReference>
<sequence>MGKRRKRCGATTRPQSHRARSPDSDERRHYSPLTLLLLGQRQTKGSSAARMGQLNNQDGATVATGVVQQLIVRVRHSVEPQKYDVAKVRDDSVRYSSSQWSILDPSSQVVDPRRRAPCLVQLRVVVVQTMDIKPGHHSSWKGALLSGAPTVPCGPSSCNSRVPGSCSCRVSRIGGVVFLSELFHKPSQVGDMGAAVGWRLLRLASKIVAWLLHNFLLTVLRHDSRISGV</sequence>
<dbReference type="EMBL" id="BTGU01000011">
    <property type="protein sequence ID" value="GMN40578.1"/>
    <property type="molecule type" value="Genomic_DNA"/>
</dbReference>
<feature type="compositionally biased region" description="Basic and acidic residues" evidence="1">
    <location>
        <begin position="20"/>
        <end position="29"/>
    </location>
</feature>
<protein>
    <submittedName>
        <fullName evidence="2">Uncharacterized protein</fullName>
    </submittedName>
</protein>
<dbReference type="AlphaFoldDB" id="A0AA87ZQK6"/>
<name>A0AA87ZQK6_FICCA</name>
<keyword evidence="3" id="KW-1185">Reference proteome</keyword>
<proteinExistence type="predicted"/>
<evidence type="ECO:0000313" key="3">
    <source>
        <dbReference type="Proteomes" id="UP001187192"/>
    </source>
</evidence>
<organism evidence="2 3">
    <name type="scientific">Ficus carica</name>
    <name type="common">Common fig</name>
    <dbReference type="NCBI Taxonomy" id="3494"/>
    <lineage>
        <taxon>Eukaryota</taxon>
        <taxon>Viridiplantae</taxon>
        <taxon>Streptophyta</taxon>
        <taxon>Embryophyta</taxon>
        <taxon>Tracheophyta</taxon>
        <taxon>Spermatophyta</taxon>
        <taxon>Magnoliopsida</taxon>
        <taxon>eudicotyledons</taxon>
        <taxon>Gunneridae</taxon>
        <taxon>Pentapetalae</taxon>
        <taxon>rosids</taxon>
        <taxon>fabids</taxon>
        <taxon>Rosales</taxon>
        <taxon>Moraceae</taxon>
        <taxon>Ficeae</taxon>
        <taxon>Ficus</taxon>
    </lineage>
</organism>